<feature type="region of interest" description="Disordered" evidence="1">
    <location>
        <begin position="246"/>
        <end position="325"/>
    </location>
</feature>
<proteinExistence type="predicted"/>
<dbReference type="Proteomes" id="UP000295497">
    <property type="component" value="Chromosome"/>
</dbReference>
<dbReference type="RefSeq" id="WP_129578177.1">
    <property type="nucleotide sequence ID" value="NZ_CP012672.1"/>
</dbReference>
<feature type="domain" description="THIF-type NAD/FAD binding fold" evidence="2">
    <location>
        <begin position="13"/>
        <end position="222"/>
    </location>
</feature>
<reference evidence="3 4" key="1">
    <citation type="submission" date="2015-09" db="EMBL/GenBank/DDBJ databases">
        <title>Sorangium comparison.</title>
        <authorList>
            <person name="Zaburannyi N."/>
            <person name="Bunk B."/>
            <person name="Overmann J."/>
            <person name="Mueller R."/>
        </authorList>
    </citation>
    <scope>NUCLEOTIDE SEQUENCE [LARGE SCALE GENOMIC DNA]</scope>
    <source>
        <strain evidence="3 4">So ce836</strain>
    </source>
</reference>
<dbReference type="GO" id="GO:0004792">
    <property type="term" value="F:thiosulfate-cyanide sulfurtransferase activity"/>
    <property type="evidence" value="ECO:0007669"/>
    <property type="project" value="TreeGrafter"/>
</dbReference>
<dbReference type="Gene3D" id="3.40.50.720">
    <property type="entry name" value="NAD(P)-binding Rossmann-like Domain"/>
    <property type="match status" value="1"/>
</dbReference>
<dbReference type="GO" id="GO:0008641">
    <property type="term" value="F:ubiquitin-like modifier activating enzyme activity"/>
    <property type="evidence" value="ECO:0007669"/>
    <property type="project" value="InterPro"/>
</dbReference>
<dbReference type="InterPro" id="IPR000594">
    <property type="entry name" value="ThiF_NAD_FAD-bd"/>
</dbReference>
<dbReference type="Pfam" id="PF00899">
    <property type="entry name" value="ThiF"/>
    <property type="match status" value="1"/>
</dbReference>
<dbReference type="InterPro" id="IPR035985">
    <property type="entry name" value="Ubiquitin-activating_enz"/>
</dbReference>
<dbReference type="InterPro" id="IPR045886">
    <property type="entry name" value="ThiF/MoeB/HesA"/>
</dbReference>
<organism evidence="3 4">
    <name type="scientific">Sorangium cellulosum</name>
    <name type="common">Polyangium cellulosum</name>
    <dbReference type="NCBI Taxonomy" id="56"/>
    <lineage>
        <taxon>Bacteria</taxon>
        <taxon>Pseudomonadati</taxon>
        <taxon>Myxococcota</taxon>
        <taxon>Polyangia</taxon>
        <taxon>Polyangiales</taxon>
        <taxon>Polyangiaceae</taxon>
        <taxon>Sorangium</taxon>
    </lineage>
</organism>
<evidence type="ECO:0000313" key="3">
    <source>
        <dbReference type="EMBL" id="AUX35094.1"/>
    </source>
</evidence>
<gene>
    <name evidence="3" type="ORF">SOCE836_072820</name>
</gene>
<evidence type="ECO:0000256" key="1">
    <source>
        <dbReference type="SAM" id="MobiDB-lite"/>
    </source>
</evidence>
<dbReference type="SUPFAM" id="SSF69572">
    <property type="entry name" value="Activating enzymes of the ubiquitin-like proteins"/>
    <property type="match status" value="1"/>
</dbReference>
<sequence length="325" mass="33765">MSDGDGATVRGCVLLVGAGGIAAPAALALAAGGVREIRVADDDQVEVTNLHRQILFDTDDIGRPKLDAFAEALRRRHPTLRVDRRYGRFTPSAAAALMPGVSVVVDATDNFATRFLIADVCRLTRTPVVHAAAIRWRTTVMAVAAEGRPCYRCLFEDLPTGNAPDCATAGVAGPVCGVAGALAADRALAILAGDASVYGRIATYDGLADTLRSVPVAARPACALCGERADIATIDASRYVISCAAEGDRESGSPTHVEGGRENGSPTHVEGDRESGSPTHVEGDRESGSPTHVEGDRESGSPTHVEGDRESGSPTHLNTGEHDHG</sequence>
<dbReference type="PANTHER" id="PTHR10953">
    <property type="entry name" value="UBIQUITIN-ACTIVATING ENZYME E1"/>
    <property type="match status" value="1"/>
</dbReference>
<evidence type="ECO:0000313" key="4">
    <source>
        <dbReference type="Proteomes" id="UP000295497"/>
    </source>
</evidence>
<protein>
    <recommendedName>
        <fullName evidence="2">THIF-type NAD/FAD binding fold domain-containing protein</fullName>
    </recommendedName>
</protein>
<dbReference type="EMBL" id="CP012672">
    <property type="protein sequence ID" value="AUX35094.1"/>
    <property type="molecule type" value="Genomic_DNA"/>
</dbReference>
<dbReference type="GO" id="GO:0016779">
    <property type="term" value="F:nucleotidyltransferase activity"/>
    <property type="evidence" value="ECO:0007669"/>
    <property type="project" value="TreeGrafter"/>
</dbReference>
<dbReference type="PANTHER" id="PTHR10953:SF102">
    <property type="entry name" value="ADENYLYLTRANSFERASE AND SULFURTRANSFERASE MOCS3"/>
    <property type="match status" value="1"/>
</dbReference>
<feature type="compositionally biased region" description="Basic and acidic residues" evidence="1">
    <location>
        <begin position="269"/>
        <end position="311"/>
    </location>
</feature>
<dbReference type="AlphaFoldDB" id="A0A4P2QX57"/>
<name>A0A4P2QX57_SORCE</name>
<accession>A0A4P2QX57</accession>
<dbReference type="CDD" id="cd00757">
    <property type="entry name" value="ThiF_MoeB_HesA_family"/>
    <property type="match status" value="1"/>
</dbReference>
<evidence type="ECO:0000259" key="2">
    <source>
        <dbReference type="Pfam" id="PF00899"/>
    </source>
</evidence>
<dbReference type="GO" id="GO:0005737">
    <property type="term" value="C:cytoplasm"/>
    <property type="evidence" value="ECO:0007669"/>
    <property type="project" value="TreeGrafter"/>
</dbReference>